<dbReference type="GO" id="GO:0003910">
    <property type="term" value="F:DNA ligase (ATP) activity"/>
    <property type="evidence" value="ECO:0007669"/>
    <property type="project" value="UniProtKB-EC"/>
</dbReference>
<evidence type="ECO:0000256" key="2">
    <source>
        <dbReference type="ARBA" id="ARBA00022705"/>
    </source>
</evidence>
<dbReference type="GO" id="GO:0008270">
    <property type="term" value="F:zinc ion binding"/>
    <property type="evidence" value="ECO:0007669"/>
    <property type="project" value="UniProtKB-KW"/>
</dbReference>
<dbReference type="InterPro" id="IPR012340">
    <property type="entry name" value="NA-bd_OB-fold"/>
</dbReference>
<dbReference type="CDD" id="cd08041">
    <property type="entry name" value="OBF_kDNA_ligase_like"/>
    <property type="match status" value="1"/>
</dbReference>
<dbReference type="InterPro" id="IPR050326">
    <property type="entry name" value="NAD_dep_DNA_ligaseB"/>
</dbReference>
<dbReference type="Pfam" id="PF14743">
    <property type="entry name" value="DNA_ligase_OB_2"/>
    <property type="match status" value="1"/>
</dbReference>
<dbReference type="PANTHER" id="PTHR47810:SF1">
    <property type="entry name" value="DNA LIGASE B"/>
    <property type="match status" value="1"/>
</dbReference>
<dbReference type="Gene3D" id="3.30.470.30">
    <property type="entry name" value="DNA ligase/mRNA capping enzyme"/>
    <property type="match status" value="1"/>
</dbReference>
<evidence type="ECO:0000259" key="6">
    <source>
        <dbReference type="PROSITE" id="PS50966"/>
    </source>
</evidence>
<feature type="domain" description="WGR" evidence="7">
    <location>
        <begin position="1"/>
        <end position="81"/>
    </location>
</feature>
<organism evidence="8 9">
    <name type="scientific">Enhygromyxa salina</name>
    <dbReference type="NCBI Taxonomy" id="215803"/>
    <lineage>
        <taxon>Bacteria</taxon>
        <taxon>Pseudomonadati</taxon>
        <taxon>Myxococcota</taxon>
        <taxon>Polyangia</taxon>
        <taxon>Nannocystales</taxon>
        <taxon>Nannocystaceae</taxon>
        <taxon>Enhygromyxa</taxon>
    </lineage>
</organism>
<dbReference type="Pfam" id="PF05406">
    <property type="entry name" value="WGR"/>
    <property type="match status" value="1"/>
</dbReference>
<dbReference type="GO" id="GO:0006260">
    <property type="term" value="P:DNA replication"/>
    <property type="evidence" value="ECO:0007669"/>
    <property type="project" value="UniProtKB-KW"/>
</dbReference>
<keyword evidence="5" id="KW-0479">Metal-binding</keyword>
<dbReference type="InterPro" id="IPR036930">
    <property type="entry name" value="WGR_dom_sf"/>
</dbReference>
<evidence type="ECO:0000256" key="1">
    <source>
        <dbReference type="ARBA" id="ARBA00022598"/>
    </source>
</evidence>
<dbReference type="OrthoDB" id="9767858at2"/>
<proteinExistence type="predicted"/>
<dbReference type="Proteomes" id="UP000238823">
    <property type="component" value="Unassembled WGS sequence"/>
</dbReference>
<dbReference type="RefSeq" id="WP_106094437.1">
    <property type="nucleotide sequence ID" value="NZ_PVNL01000139.1"/>
</dbReference>
<evidence type="ECO:0000313" key="8">
    <source>
        <dbReference type="EMBL" id="PRP94850.1"/>
    </source>
</evidence>
<keyword evidence="1 8" id="KW-0436">Ligase</keyword>
<protein>
    <submittedName>
        <fullName evidence="8">DNA ligase</fullName>
        <ecNumber evidence="8">6.5.1.1</ecNumber>
    </submittedName>
</protein>
<keyword evidence="5" id="KW-0862">Zinc</keyword>
<dbReference type="AlphaFoldDB" id="A0A2S9XQ24"/>
<dbReference type="GO" id="GO:0006281">
    <property type="term" value="P:DNA repair"/>
    <property type="evidence" value="ECO:0007669"/>
    <property type="project" value="UniProtKB-KW"/>
</dbReference>
<dbReference type="EMBL" id="PVNL01000139">
    <property type="protein sequence ID" value="PRP94850.1"/>
    <property type="molecule type" value="Genomic_DNA"/>
</dbReference>
<dbReference type="SUPFAM" id="SSF56091">
    <property type="entry name" value="DNA ligase/mRNA capping enzyme, catalytic domain"/>
    <property type="match status" value="1"/>
</dbReference>
<dbReference type="Gene3D" id="2.40.50.140">
    <property type="entry name" value="Nucleic acid-binding proteins"/>
    <property type="match status" value="1"/>
</dbReference>
<accession>A0A2S9XQ24</accession>
<dbReference type="InterPro" id="IPR049809">
    <property type="entry name" value="YehF/YfeS-like_WGR"/>
</dbReference>
<keyword evidence="5" id="KW-0863">Zinc-finger</keyword>
<keyword evidence="3" id="KW-0227">DNA damage</keyword>
<comment type="caution">
    <text evidence="8">The sequence shown here is derived from an EMBL/GenBank/DDBJ whole genome shotgun (WGS) entry which is preliminary data.</text>
</comment>
<gene>
    <name evidence="8" type="primary">ligA_2</name>
    <name evidence="8" type="ORF">ENSA7_76730</name>
</gene>
<evidence type="ECO:0000256" key="5">
    <source>
        <dbReference type="PROSITE-ProRule" id="PRU00325"/>
    </source>
</evidence>
<sequence length="450" mass="48103">MRRFEYRDQKSNKFWQIDQQGSEVTTQWGRIGTDGQSKTKAYATAAKAQADVDKQILSKQGKGYVESDDASMPMAAAPAPATAAATTAPASATVAPAPATVAPATTDPLPDGAEASVKGSGSSVYTLRNVGGVYSCTCPAWRNQSLAIDRRTCKHLRNLRGEAAEHARLQGVGATLPQRAVVAADAPALLLAHRWEQQDPTGWWMSEKLDGVRAYWDGKGFVSRLGNGYLAPAWFTEGLPNFPLDGELFAGRGRFAQAVSIARRADAGEAWRSLSFVIFDGPGASGGFEARIAELEEHFRASPWAHASVLAHRVCTGLADLNAELKRVEALGGEGLMLRKPGSAYVAGRSDTLLKVKTFLDTEARIVGYQPGTGRHKGRLGALMLELPNGTRFKVGTGLSDAERDNPPAVGEIITVRYQELTDAGVPRFPSYIGVRGDFDWDAAVAAGSD</sequence>
<dbReference type="Gene3D" id="3.30.1490.70">
    <property type="match status" value="1"/>
</dbReference>
<dbReference type="PROSITE" id="PS51977">
    <property type="entry name" value="WGR"/>
    <property type="match status" value="1"/>
</dbReference>
<dbReference type="EC" id="6.5.1.1" evidence="8"/>
<dbReference type="Gene3D" id="2.20.140.10">
    <property type="entry name" value="WGR domain"/>
    <property type="match status" value="1"/>
</dbReference>
<evidence type="ECO:0000259" key="7">
    <source>
        <dbReference type="PROSITE" id="PS51977"/>
    </source>
</evidence>
<evidence type="ECO:0000256" key="4">
    <source>
        <dbReference type="ARBA" id="ARBA00023204"/>
    </source>
</evidence>
<feature type="domain" description="SWIM-type" evidence="6">
    <location>
        <begin position="125"/>
        <end position="164"/>
    </location>
</feature>
<dbReference type="InterPro" id="IPR008893">
    <property type="entry name" value="WGR_domain"/>
</dbReference>
<keyword evidence="4" id="KW-0234">DNA repair</keyword>
<dbReference type="CDD" id="cd07896">
    <property type="entry name" value="Adenylation_kDNA_ligase_like"/>
    <property type="match status" value="1"/>
</dbReference>
<dbReference type="NCBIfam" id="NF006592">
    <property type="entry name" value="PRK09125.1"/>
    <property type="match status" value="1"/>
</dbReference>
<dbReference type="SUPFAM" id="SSF50249">
    <property type="entry name" value="Nucleic acid-binding proteins"/>
    <property type="match status" value="1"/>
</dbReference>
<dbReference type="PANTHER" id="PTHR47810">
    <property type="entry name" value="DNA LIGASE"/>
    <property type="match status" value="1"/>
</dbReference>
<evidence type="ECO:0000313" key="9">
    <source>
        <dbReference type="Proteomes" id="UP000238823"/>
    </source>
</evidence>
<dbReference type="PROSITE" id="PS50966">
    <property type="entry name" value="ZF_SWIM"/>
    <property type="match status" value="1"/>
</dbReference>
<dbReference type="InterPro" id="IPR029319">
    <property type="entry name" value="DNA_ligase_OB"/>
</dbReference>
<name>A0A2S9XQ24_9BACT</name>
<keyword evidence="2" id="KW-0235">DNA replication</keyword>
<dbReference type="SUPFAM" id="SSF142921">
    <property type="entry name" value="WGR domain-like"/>
    <property type="match status" value="1"/>
</dbReference>
<dbReference type="CDD" id="cd07996">
    <property type="entry name" value="WGR_MMR_like"/>
    <property type="match status" value="1"/>
</dbReference>
<evidence type="ECO:0000256" key="3">
    <source>
        <dbReference type="ARBA" id="ARBA00022763"/>
    </source>
</evidence>
<dbReference type="InterPro" id="IPR007527">
    <property type="entry name" value="Znf_SWIM"/>
</dbReference>
<dbReference type="SMART" id="SM00773">
    <property type="entry name" value="WGR"/>
    <property type="match status" value="1"/>
</dbReference>
<reference evidence="8 9" key="1">
    <citation type="submission" date="2018-03" db="EMBL/GenBank/DDBJ databases">
        <title>Draft Genome Sequences of the Obligatory Marine Myxobacteria Enhygromyxa salina SWB007.</title>
        <authorList>
            <person name="Poehlein A."/>
            <person name="Moghaddam J.A."/>
            <person name="Harms H."/>
            <person name="Alanjari M."/>
            <person name="Koenig G.M."/>
            <person name="Daniel R."/>
            <person name="Schaeberle T.F."/>
        </authorList>
    </citation>
    <scope>NUCLEOTIDE SEQUENCE [LARGE SCALE GENOMIC DNA]</scope>
    <source>
        <strain evidence="8 9">SWB007</strain>
    </source>
</reference>